<feature type="region of interest" description="Disordered" evidence="1">
    <location>
        <begin position="420"/>
        <end position="439"/>
    </location>
</feature>
<evidence type="ECO:0000313" key="3">
    <source>
        <dbReference type="EMBL" id="EGC37522.1"/>
    </source>
</evidence>
<feature type="compositionally biased region" description="Basic residues" evidence="1">
    <location>
        <begin position="147"/>
        <end position="167"/>
    </location>
</feature>
<feature type="region of interest" description="Disordered" evidence="1">
    <location>
        <begin position="1"/>
        <end position="50"/>
    </location>
</feature>
<feature type="compositionally biased region" description="Low complexity" evidence="1">
    <location>
        <begin position="14"/>
        <end position="31"/>
    </location>
</feature>
<feature type="compositionally biased region" description="Low complexity" evidence="1">
    <location>
        <begin position="132"/>
        <end position="146"/>
    </location>
</feature>
<evidence type="ECO:0000256" key="1">
    <source>
        <dbReference type="SAM" id="MobiDB-lite"/>
    </source>
</evidence>
<dbReference type="RefSeq" id="XP_003285996.1">
    <property type="nucleotide sequence ID" value="XM_003285948.1"/>
</dbReference>
<feature type="transmembrane region" description="Helical" evidence="2">
    <location>
        <begin position="472"/>
        <end position="497"/>
    </location>
</feature>
<keyword evidence="2" id="KW-0472">Membrane</keyword>
<dbReference type="OrthoDB" id="21612at2759"/>
<gene>
    <name evidence="3" type="ORF">DICPUDRAFT_97238</name>
</gene>
<protein>
    <submittedName>
        <fullName evidence="3">Uncharacterized protein</fullName>
    </submittedName>
</protein>
<dbReference type="EMBL" id="GL870998">
    <property type="protein sequence ID" value="EGC37522.1"/>
    <property type="molecule type" value="Genomic_DNA"/>
</dbReference>
<keyword evidence="2" id="KW-1133">Transmembrane helix</keyword>
<feature type="compositionally biased region" description="Polar residues" evidence="1">
    <location>
        <begin position="186"/>
        <end position="195"/>
    </location>
</feature>
<feature type="region of interest" description="Disordered" evidence="1">
    <location>
        <begin position="258"/>
        <end position="285"/>
    </location>
</feature>
<reference evidence="4" key="1">
    <citation type="journal article" date="2011" name="Genome Biol.">
        <title>Comparative genomics of the social amoebae Dictyostelium discoideum and Dictyostelium purpureum.</title>
        <authorList>
            <consortium name="US DOE Joint Genome Institute (JGI-PGF)"/>
            <person name="Sucgang R."/>
            <person name="Kuo A."/>
            <person name="Tian X."/>
            <person name="Salerno W."/>
            <person name="Parikh A."/>
            <person name="Feasley C.L."/>
            <person name="Dalin E."/>
            <person name="Tu H."/>
            <person name="Huang E."/>
            <person name="Barry K."/>
            <person name="Lindquist E."/>
            <person name="Shapiro H."/>
            <person name="Bruce D."/>
            <person name="Schmutz J."/>
            <person name="Salamov A."/>
            <person name="Fey P."/>
            <person name="Gaudet P."/>
            <person name="Anjard C."/>
            <person name="Babu M.M."/>
            <person name="Basu S."/>
            <person name="Bushmanova Y."/>
            <person name="van der Wel H."/>
            <person name="Katoh-Kurasawa M."/>
            <person name="Dinh C."/>
            <person name="Coutinho P.M."/>
            <person name="Saito T."/>
            <person name="Elias M."/>
            <person name="Schaap P."/>
            <person name="Kay R.R."/>
            <person name="Henrissat B."/>
            <person name="Eichinger L."/>
            <person name="Rivero F."/>
            <person name="Putnam N.H."/>
            <person name="West C.M."/>
            <person name="Loomis W.F."/>
            <person name="Chisholm R.L."/>
            <person name="Shaulsky G."/>
            <person name="Strassmann J.E."/>
            <person name="Queller D.C."/>
            <person name="Kuspa A."/>
            <person name="Grigoriev I.V."/>
        </authorList>
    </citation>
    <scope>NUCLEOTIDE SEQUENCE [LARGE SCALE GENOMIC DNA]</scope>
    <source>
        <strain evidence="4">QSDP1</strain>
    </source>
</reference>
<feature type="compositionally biased region" description="Polar residues" evidence="1">
    <location>
        <begin position="261"/>
        <end position="285"/>
    </location>
</feature>
<dbReference type="FunCoup" id="F0ZF01">
    <property type="interactions" value="398"/>
</dbReference>
<dbReference type="eggNOG" id="ENOG502REID">
    <property type="taxonomic scope" value="Eukaryota"/>
</dbReference>
<keyword evidence="2" id="KW-0812">Transmembrane</keyword>
<dbReference type="InParanoid" id="F0ZF01"/>
<dbReference type="VEuPathDB" id="AmoebaDB:DICPUDRAFT_97238"/>
<accession>F0ZF01</accession>
<dbReference type="OMA" id="YWDIELN"/>
<dbReference type="AlphaFoldDB" id="F0ZF01"/>
<feature type="region of interest" description="Disordered" evidence="1">
    <location>
        <begin position="129"/>
        <end position="201"/>
    </location>
</feature>
<feature type="region of interest" description="Disordered" evidence="1">
    <location>
        <begin position="92"/>
        <end position="117"/>
    </location>
</feature>
<feature type="compositionally biased region" description="Low complexity" evidence="1">
    <location>
        <begin position="100"/>
        <end position="117"/>
    </location>
</feature>
<dbReference type="Proteomes" id="UP000001064">
    <property type="component" value="Unassembled WGS sequence"/>
</dbReference>
<organism evidence="3 4">
    <name type="scientific">Dictyostelium purpureum</name>
    <name type="common">Slime mold</name>
    <dbReference type="NCBI Taxonomy" id="5786"/>
    <lineage>
        <taxon>Eukaryota</taxon>
        <taxon>Amoebozoa</taxon>
        <taxon>Evosea</taxon>
        <taxon>Eumycetozoa</taxon>
        <taxon>Dictyostelia</taxon>
        <taxon>Dictyosteliales</taxon>
        <taxon>Dictyosteliaceae</taxon>
        <taxon>Dictyostelium</taxon>
    </lineage>
</organism>
<feature type="compositionally biased region" description="Low complexity" evidence="1">
    <location>
        <begin position="176"/>
        <end position="185"/>
    </location>
</feature>
<dbReference type="KEGG" id="dpp:DICPUDRAFT_97238"/>
<evidence type="ECO:0000313" key="4">
    <source>
        <dbReference type="Proteomes" id="UP000001064"/>
    </source>
</evidence>
<sequence>MLGTRKRSSPPLFNDNSGVPNSNNNSNGYISPPSPLSPKQTNQFLFNSGLDYNNYNGGSNNNNGFTKYQPQTTSFVNNRLNQFSLVSDSEQYYDNQQQASSSTSSSPTSLTSPNLLPPLNYQTYQYIDENDNSNINNNHTNNNNFKTKNKSNIKKNNKKSKVKRHINFKLDDGVEQQNQNQNQNQHSPSPTQINSNDDDEFYETNTDFGYLNVSTKEDLLVCLNVLKKEMGQFKNLSHNLLSRLNTLERGIGQEKQLRLNGDTSINGHSRSGSDQDSFENNQLYSPNFLLPQNSSNNNVTTIQQEILISTCLLEIQKIIEKQRTYDSLLAQREKYWDIELNKLTMQILNKLNNGQHLHEHPHHHHHQNHLLNSPNSSELQTFHHDQEFYPNNNGSVLNDEMFDSYTALNNINNSIVRNNSSSNLSESNNSNNGQIASSNNNVGLKKRVYNSFKSAYVYLFGTKKTITFWKKAIIIGVIVVLWPLVANLVYKLIMYIVNKRRLAKQSKQLITNNLPTVPKLSSTLKPLKSLAINNSNNSNNSGSIANSATSLISSASSLAQSNNNNSNNNNIVNNNVFKKIKSSILSSKKGGDLLNSNSSNNSQIRAPDIVKAFIQGVSTGDGGSTNNSLTSLTNTLGNLNPAASIGGSIGSNSSGSGSGNSIVSNTSSLLSNGLNSLTSSAVSSSFSPSSTSLASMIIPNSTILENNNNSNNISNISNSATNAIRNGLNRVSLNNNSNNNTTHNEGLEGNMIKIVRNLLSQR</sequence>
<dbReference type="GeneID" id="10499686"/>
<evidence type="ECO:0000256" key="2">
    <source>
        <dbReference type="SAM" id="Phobius"/>
    </source>
</evidence>
<feature type="compositionally biased region" description="Low complexity" evidence="1">
    <location>
        <begin position="420"/>
        <end position="432"/>
    </location>
</feature>
<feature type="compositionally biased region" description="Polar residues" evidence="1">
    <location>
        <begin position="37"/>
        <end position="46"/>
    </location>
</feature>
<proteinExistence type="predicted"/>
<keyword evidence="4" id="KW-1185">Reference proteome</keyword>
<name>F0ZF01_DICPU</name>